<reference evidence="1 2" key="1">
    <citation type="submission" date="2024-02" db="EMBL/GenBank/DDBJ databases">
        <title>De novo assembly and annotation of 12 fungi associated with fruit tree decline syndrome in Ontario, Canada.</title>
        <authorList>
            <person name="Sulman M."/>
            <person name="Ellouze W."/>
            <person name="Ilyukhin E."/>
        </authorList>
    </citation>
    <scope>NUCLEOTIDE SEQUENCE [LARGE SCALE GENOMIC DNA]</scope>
    <source>
        <strain evidence="1 2">M42-189</strain>
    </source>
</reference>
<sequence>MSQDHLHPLAENYPNYCDASQFDYPFGQDTIVLHNPMLLRAGAREELKVQVLAFNLVWSSPISEPDKSPKQDDSLLHYLRTTPDIAALAKEVYYSLNTFRVGGPDSDDYPPTDEWYYMNDFREQIDPVSYPPDLAHPYIRRLVFEVFMMNEHQTSSLLKLANTLKLGYPPNVFEKLQHIHVVFRYIPGMATNESDAVMLDFILHCFNAPNDERRGFEVQGIPLIQFPFAGRLDVYKNTSDRAELTEKQQKVQVYLSEMIKFQEARH</sequence>
<dbReference type="Proteomes" id="UP001521785">
    <property type="component" value="Unassembled WGS sequence"/>
</dbReference>
<evidence type="ECO:0000313" key="2">
    <source>
        <dbReference type="Proteomes" id="UP001521785"/>
    </source>
</evidence>
<gene>
    <name evidence="1" type="ORF">SLS60_006948</name>
</gene>
<proteinExistence type="predicted"/>
<accession>A0ABR3R895</accession>
<evidence type="ECO:0000313" key="1">
    <source>
        <dbReference type="EMBL" id="KAL1600562.1"/>
    </source>
</evidence>
<name>A0ABR3R895_9PLEO</name>
<organism evidence="1 2">
    <name type="scientific">Paraconiothyrium brasiliense</name>
    <dbReference type="NCBI Taxonomy" id="300254"/>
    <lineage>
        <taxon>Eukaryota</taxon>
        <taxon>Fungi</taxon>
        <taxon>Dikarya</taxon>
        <taxon>Ascomycota</taxon>
        <taxon>Pezizomycotina</taxon>
        <taxon>Dothideomycetes</taxon>
        <taxon>Pleosporomycetidae</taxon>
        <taxon>Pleosporales</taxon>
        <taxon>Massarineae</taxon>
        <taxon>Didymosphaeriaceae</taxon>
        <taxon>Paraconiothyrium</taxon>
    </lineage>
</organism>
<protein>
    <submittedName>
        <fullName evidence="1">Uncharacterized protein</fullName>
    </submittedName>
</protein>
<keyword evidence="2" id="KW-1185">Reference proteome</keyword>
<dbReference type="EMBL" id="JAKJXO020000009">
    <property type="protein sequence ID" value="KAL1600562.1"/>
    <property type="molecule type" value="Genomic_DNA"/>
</dbReference>
<comment type="caution">
    <text evidence="1">The sequence shown here is derived from an EMBL/GenBank/DDBJ whole genome shotgun (WGS) entry which is preliminary data.</text>
</comment>